<name>A0A4Q7VW95_9BURK</name>
<sequence length="271" mass="28607">MDATATPATAPSVALDAALLARVEEAGLNASAPPAQRLVGGWLVRLSPGKAKRARCVNAVATPSEPLAQLLGRIGAVYREAGLPLIVRITPFSHPRVLDTLLALRGWRRFDDTRVMVCADLGAAPLAALPLPPGCTLDSPGHGGFAEAVGRLRNSPLAQREAHAERLRGSAVPYRGVLLKGADGELLACAQIATEGDLVGLYDVYTAPAHRGRGHARWLCTRLLLEARAAGARSAYLQVDADNAPARAIYAALGFIDGYAYHYRSQDPEAV</sequence>
<keyword evidence="1 4" id="KW-0808">Transferase</keyword>
<dbReference type="InterPro" id="IPR016181">
    <property type="entry name" value="Acyl_CoA_acyltransferase"/>
</dbReference>
<keyword evidence="2" id="KW-0012">Acyltransferase</keyword>
<dbReference type="SUPFAM" id="SSF55729">
    <property type="entry name" value="Acyl-CoA N-acyltransferases (Nat)"/>
    <property type="match status" value="1"/>
</dbReference>
<gene>
    <name evidence="4" type="ORF">EV670_1576</name>
</gene>
<evidence type="ECO:0000313" key="5">
    <source>
        <dbReference type="Proteomes" id="UP000293671"/>
    </source>
</evidence>
<dbReference type="EMBL" id="SHKP01000005">
    <property type="protein sequence ID" value="RZU00863.1"/>
    <property type="molecule type" value="Genomic_DNA"/>
</dbReference>
<proteinExistence type="predicted"/>
<comment type="caution">
    <text evidence="4">The sequence shown here is derived from an EMBL/GenBank/DDBJ whole genome shotgun (WGS) entry which is preliminary data.</text>
</comment>
<dbReference type="InterPro" id="IPR000182">
    <property type="entry name" value="GNAT_dom"/>
</dbReference>
<dbReference type="Proteomes" id="UP000293671">
    <property type="component" value="Unassembled WGS sequence"/>
</dbReference>
<dbReference type="OrthoDB" id="8891651at2"/>
<dbReference type="PANTHER" id="PTHR43420:SF12">
    <property type="entry name" value="N-ACETYLTRANSFERASE DOMAIN-CONTAINING PROTEIN"/>
    <property type="match status" value="1"/>
</dbReference>
<dbReference type="Pfam" id="PF00583">
    <property type="entry name" value="Acetyltransf_1"/>
    <property type="match status" value="1"/>
</dbReference>
<dbReference type="RefSeq" id="WP_130431294.1">
    <property type="nucleotide sequence ID" value="NZ_SHKP01000005.1"/>
</dbReference>
<dbReference type="AlphaFoldDB" id="A0A4Q7VW95"/>
<evidence type="ECO:0000256" key="1">
    <source>
        <dbReference type="ARBA" id="ARBA00022679"/>
    </source>
</evidence>
<dbReference type="Gene3D" id="3.40.630.30">
    <property type="match status" value="1"/>
</dbReference>
<accession>A0A4Q7VW95</accession>
<dbReference type="PROSITE" id="PS51186">
    <property type="entry name" value="GNAT"/>
    <property type="match status" value="1"/>
</dbReference>
<dbReference type="CDD" id="cd04301">
    <property type="entry name" value="NAT_SF"/>
    <property type="match status" value="1"/>
</dbReference>
<protein>
    <submittedName>
        <fullName evidence="4">Acetyltransferase (GNAT) family protein</fullName>
    </submittedName>
</protein>
<dbReference type="InterPro" id="IPR050680">
    <property type="entry name" value="YpeA/RimI_acetyltransf"/>
</dbReference>
<evidence type="ECO:0000259" key="3">
    <source>
        <dbReference type="PROSITE" id="PS51186"/>
    </source>
</evidence>
<dbReference type="GO" id="GO:0016747">
    <property type="term" value="F:acyltransferase activity, transferring groups other than amino-acyl groups"/>
    <property type="evidence" value="ECO:0007669"/>
    <property type="project" value="InterPro"/>
</dbReference>
<dbReference type="PANTHER" id="PTHR43420">
    <property type="entry name" value="ACETYLTRANSFERASE"/>
    <property type="match status" value="1"/>
</dbReference>
<reference evidence="4 5" key="1">
    <citation type="submission" date="2019-02" db="EMBL/GenBank/DDBJ databases">
        <title>Genomic Encyclopedia of Type Strains, Phase IV (KMG-IV): sequencing the most valuable type-strain genomes for metagenomic binning, comparative biology and taxonomic classification.</title>
        <authorList>
            <person name="Goeker M."/>
        </authorList>
    </citation>
    <scope>NUCLEOTIDE SEQUENCE [LARGE SCALE GENOMIC DNA]</scope>
    <source>
        <strain evidence="4 5">DSM 19570</strain>
    </source>
</reference>
<evidence type="ECO:0000256" key="2">
    <source>
        <dbReference type="ARBA" id="ARBA00023315"/>
    </source>
</evidence>
<feature type="domain" description="N-acetyltransferase" evidence="3">
    <location>
        <begin position="135"/>
        <end position="271"/>
    </location>
</feature>
<evidence type="ECO:0000313" key="4">
    <source>
        <dbReference type="EMBL" id="RZU00863.1"/>
    </source>
</evidence>
<keyword evidence="5" id="KW-1185">Reference proteome</keyword>
<organism evidence="4 5">
    <name type="scientific">Rivibacter subsaxonicus</name>
    <dbReference type="NCBI Taxonomy" id="457575"/>
    <lineage>
        <taxon>Bacteria</taxon>
        <taxon>Pseudomonadati</taxon>
        <taxon>Pseudomonadota</taxon>
        <taxon>Betaproteobacteria</taxon>
        <taxon>Burkholderiales</taxon>
        <taxon>Rivibacter</taxon>
    </lineage>
</organism>